<sequence length="58" mass="6175">MASTPSQQARNDKTPHCDTSNTSDAFEPYFPPLATSRTPCQPTLAGCSFLLSPITTDG</sequence>
<protein>
    <submittedName>
        <fullName evidence="2">Uncharacterized protein</fullName>
    </submittedName>
</protein>
<reference evidence="2" key="1">
    <citation type="submission" date="2014-09" db="EMBL/GenBank/DDBJ databases">
        <authorList>
            <person name="Magalhaes I.L.F."/>
            <person name="Oliveira U."/>
            <person name="Santos F.R."/>
            <person name="Vidigal T.H.D.A."/>
            <person name="Brescovit A.D."/>
            <person name="Santos A.J."/>
        </authorList>
    </citation>
    <scope>NUCLEOTIDE SEQUENCE</scope>
    <source>
        <tissue evidence="2">Shoot tissue taken approximately 20 cm above the soil surface</tissue>
    </source>
</reference>
<organism evidence="2">
    <name type="scientific">Arundo donax</name>
    <name type="common">Giant reed</name>
    <name type="synonym">Donax arundinaceus</name>
    <dbReference type="NCBI Taxonomy" id="35708"/>
    <lineage>
        <taxon>Eukaryota</taxon>
        <taxon>Viridiplantae</taxon>
        <taxon>Streptophyta</taxon>
        <taxon>Embryophyta</taxon>
        <taxon>Tracheophyta</taxon>
        <taxon>Spermatophyta</taxon>
        <taxon>Magnoliopsida</taxon>
        <taxon>Liliopsida</taxon>
        <taxon>Poales</taxon>
        <taxon>Poaceae</taxon>
        <taxon>PACMAD clade</taxon>
        <taxon>Arundinoideae</taxon>
        <taxon>Arundineae</taxon>
        <taxon>Arundo</taxon>
    </lineage>
</organism>
<proteinExistence type="predicted"/>
<accession>A0A0A8ZIF4</accession>
<feature type="region of interest" description="Disordered" evidence="1">
    <location>
        <begin position="1"/>
        <end position="38"/>
    </location>
</feature>
<name>A0A0A8ZIF4_ARUDO</name>
<dbReference type="AlphaFoldDB" id="A0A0A8ZIF4"/>
<evidence type="ECO:0000313" key="2">
    <source>
        <dbReference type="EMBL" id="JAD38586.1"/>
    </source>
</evidence>
<reference evidence="2" key="2">
    <citation type="journal article" date="2015" name="Data Brief">
        <title>Shoot transcriptome of the giant reed, Arundo donax.</title>
        <authorList>
            <person name="Barrero R.A."/>
            <person name="Guerrero F.D."/>
            <person name="Moolhuijzen P."/>
            <person name="Goolsby J.A."/>
            <person name="Tidwell J."/>
            <person name="Bellgard S.E."/>
            <person name="Bellgard M.I."/>
        </authorList>
    </citation>
    <scope>NUCLEOTIDE SEQUENCE</scope>
    <source>
        <tissue evidence="2">Shoot tissue taken approximately 20 cm above the soil surface</tissue>
    </source>
</reference>
<dbReference type="EMBL" id="GBRH01259309">
    <property type="protein sequence ID" value="JAD38586.1"/>
    <property type="molecule type" value="Transcribed_RNA"/>
</dbReference>
<evidence type="ECO:0000256" key="1">
    <source>
        <dbReference type="SAM" id="MobiDB-lite"/>
    </source>
</evidence>